<dbReference type="EMBL" id="CYSR01000031">
    <property type="protein sequence ID" value="CUI01523.1"/>
    <property type="molecule type" value="Genomic_DNA"/>
</dbReference>
<dbReference type="InterPro" id="IPR050557">
    <property type="entry name" value="RTX_toxin/Mannuronan_C5-epim"/>
</dbReference>
<proteinExistence type="inferred from homology"/>
<dbReference type="SUPFAM" id="SSF55486">
    <property type="entry name" value="Metalloproteases ('zincins'), catalytic domain"/>
    <property type="match status" value="1"/>
</dbReference>
<reference evidence="5 6" key="1">
    <citation type="submission" date="2015-09" db="EMBL/GenBank/DDBJ databases">
        <authorList>
            <consortium name="Swine Surveillance"/>
        </authorList>
    </citation>
    <scope>NUCLEOTIDE SEQUENCE [LARGE SCALE GENOMIC DNA]</scope>
    <source>
        <strain evidence="5 6">CECT 8399</strain>
    </source>
</reference>
<comment type="subcellular location">
    <subcellularLocation>
        <location evidence="1">Secreted</location>
    </subcellularLocation>
</comment>
<protein>
    <submittedName>
        <fullName evidence="5">Serralysin C</fullName>
        <ecNumber evidence="5">3.4.24.40</ecNumber>
    </submittedName>
</protein>
<dbReference type="GO" id="GO:0008270">
    <property type="term" value="F:zinc ion binding"/>
    <property type="evidence" value="ECO:0007669"/>
    <property type="project" value="InterPro"/>
</dbReference>
<evidence type="ECO:0000256" key="2">
    <source>
        <dbReference type="ARBA" id="ARBA00009490"/>
    </source>
</evidence>
<dbReference type="InterPro" id="IPR011049">
    <property type="entry name" value="Serralysin-like_metalloprot_C"/>
</dbReference>
<evidence type="ECO:0000313" key="5">
    <source>
        <dbReference type="EMBL" id="CUI01523.1"/>
    </source>
</evidence>
<dbReference type="SMART" id="SM00235">
    <property type="entry name" value="ZnMc"/>
    <property type="match status" value="1"/>
</dbReference>
<dbReference type="Proteomes" id="UP000051326">
    <property type="component" value="Unassembled WGS sequence"/>
</dbReference>
<accession>A0A0P1HCZ9</accession>
<dbReference type="Gene3D" id="3.40.390.10">
    <property type="entry name" value="Collagenase (Catalytic Domain)"/>
    <property type="match status" value="1"/>
</dbReference>
<dbReference type="STRING" id="1396826.PHA8399_03668"/>
<dbReference type="AlphaFoldDB" id="A0A0P1HCZ9"/>
<evidence type="ECO:0000256" key="3">
    <source>
        <dbReference type="ARBA" id="ARBA00022525"/>
    </source>
</evidence>
<keyword evidence="3" id="KW-0964">Secreted</keyword>
<comment type="similarity">
    <text evidence="2">Belongs to the peptidase M10B family.</text>
</comment>
<dbReference type="PANTHER" id="PTHR38340:SF1">
    <property type="entry name" value="S-LAYER PROTEIN"/>
    <property type="match status" value="1"/>
</dbReference>
<keyword evidence="5" id="KW-0378">Hydrolase</keyword>
<name>A0A0P1HCZ9_9RHOB</name>
<gene>
    <name evidence="5" type="primary">prtC_2</name>
    <name evidence="5" type="ORF">PHA8399_03668</name>
</gene>
<dbReference type="GO" id="GO:0006508">
    <property type="term" value="P:proteolysis"/>
    <property type="evidence" value="ECO:0007669"/>
    <property type="project" value="InterPro"/>
</dbReference>
<dbReference type="SUPFAM" id="SSF51120">
    <property type="entry name" value="beta-Roll"/>
    <property type="match status" value="2"/>
</dbReference>
<dbReference type="PANTHER" id="PTHR38340">
    <property type="entry name" value="S-LAYER PROTEIN"/>
    <property type="match status" value="1"/>
</dbReference>
<dbReference type="PROSITE" id="PS00330">
    <property type="entry name" value="HEMOLYSIN_CALCIUM"/>
    <property type="match status" value="2"/>
</dbReference>
<dbReference type="InterPro" id="IPR018511">
    <property type="entry name" value="Hemolysin-typ_Ca-bd_CS"/>
</dbReference>
<evidence type="ECO:0000259" key="4">
    <source>
        <dbReference type="SMART" id="SM00235"/>
    </source>
</evidence>
<evidence type="ECO:0000313" key="6">
    <source>
        <dbReference type="Proteomes" id="UP000051326"/>
    </source>
</evidence>
<dbReference type="Pfam" id="PF00353">
    <property type="entry name" value="HemolysinCabind"/>
    <property type="match status" value="3"/>
</dbReference>
<sequence>MSEVTDYTALLAYMSSDSFRWNSLSDLGTRTVVTYSFTSASELDPVSSDPYGAYRYWAFDSQQREYFRRALDEFEEASGVIFVETGGPAMINVFGYDGGSAAGWADYPWASSYSTNEGRLAIEGGNIMPGSFGYETVLHEIGHALGLKHPHDGDTTLADHLDTQANTVMTYTYAGYNVTELGTFDVQALQHIYGSSADTAGWSVRVKSSGMVVIDTSAEAETVLAVGQESKVFGRGGSDTLIGREAADRLIGGGGQDTLIGGYGEDRLVGGKGADVLIGGLDDDEYSGSTNEADKLVGGGGWDTLSGGAGDDTLVGGNGRDRLIGGDGSDQLTGGRHADTFVFVSADYYEQEVITDFGRGGDKIEFSGTSVDDFSDLLISQSGGSTFVSYYGQYEIELAGFNGTLTQDDFLFT</sequence>
<evidence type="ECO:0000256" key="1">
    <source>
        <dbReference type="ARBA" id="ARBA00004613"/>
    </source>
</evidence>
<dbReference type="GO" id="GO:0005509">
    <property type="term" value="F:calcium ion binding"/>
    <property type="evidence" value="ECO:0007669"/>
    <property type="project" value="InterPro"/>
</dbReference>
<dbReference type="PRINTS" id="PR00313">
    <property type="entry name" value="CABNDNGRPT"/>
</dbReference>
<organism evidence="5 6">
    <name type="scientific">Leisingera aquaemixtae</name>
    <dbReference type="NCBI Taxonomy" id="1396826"/>
    <lineage>
        <taxon>Bacteria</taxon>
        <taxon>Pseudomonadati</taxon>
        <taxon>Pseudomonadota</taxon>
        <taxon>Alphaproteobacteria</taxon>
        <taxon>Rhodobacterales</taxon>
        <taxon>Roseobacteraceae</taxon>
        <taxon>Leisingera</taxon>
    </lineage>
</organism>
<dbReference type="InterPro" id="IPR024079">
    <property type="entry name" value="MetalloPept_cat_dom_sf"/>
</dbReference>
<feature type="domain" description="Peptidase metallopeptidase" evidence="4">
    <location>
        <begin position="17"/>
        <end position="188"/>
    </location>
</feature>
<dbReference type="RefSeq" id="WP_058287520.1">
    <property type="nucleotide sequence ID" value="NZ_CYSR01000031.1"/>
</dbReference>
<dbReference type="GO" id="GO:0008237">
    <property type="term" value="F:metallopeptidase activity"/>
    <property type="evidence" value="ECO:0007669"/>
    <property type="project" value="InterPro"/>
</dbReference>
<dbReference type="EC" id="3.4.24.40" evidence="5"/>
<dbReference type="InterPro" id="IPR006026">
    <property type="entry name" value="Peptidase_Metallo"/>
</dbReference>
<dbReference type="GO" id="GO:0005576">
    <property type="term" value="C:extracellular region"/>
    <property type="evidence" value="ECO:0007669"/>
    <property type="project" value="UniProtKB-SubCell"/>
</dbReference>
<dbReference type="Gene3D" id="2.150.10.10">
    <property type="entry name" value="Serralysin-like metalloprotease, C-terminal"/>
    <property type="match status" value="2"/>
</dbReference>
<dbReference type="InterPro" id="IPR001343">
    <property type="entry name" value="Hemolysn_Ca-bd"/>
</dbReference>